<name>A0A512H520_9PROT</name>
<dbReference type="Proteomes" id="UP000321567">
    <property type="component" value="Unassembled WGS sequence"/>
</dbReference>
<evidence type="ECO:0000256" key="2">
    <source>
        <dbReference type="ARBA" id="ARBA00022946"/>
    </source>
</evidence>
<dbReference type="Pfam" id="PF07542">
    <property type="entry name" value="ATP12"/>
    <property type="match status" value="1"/>
</dbReference>
<evidence type="ECO:0000256" key="1">
    <source>
        <dbReference type="ARBA" id="ARBA00008231"/>
    </source>
</evidence>
<proteinExistence type="inferred from homology"/>
<protein>
    <submittedName>
        <fullName evidence="5">ATPase</fullName>
    </submittedName>
</protein>
<evidence type="ECO:0000313" key="6">
    <source>
        <dbReference type="Proteomes" id="UP000321567"/>
    </source>
</evidence>
<dbReference type="PANTHER" id="PTHR21013">
    <property type="entry name" value="ATP SYNTHASE MITOCHONDRIAL F1 COMPLEX ASSEMBLY FACTOR 2/ATP12 PROTEIN, MITOCHONDRIAL PRECURSOR"/>
    <property type="match status" value="1"/>
</dbReference>
<dbReference type="OrthoDB" id="9797825at2"/>
<keyword evidence="3" id="KW-0143">Chaperone</keyword>
<dbReference type="PANTHER" id="PTHR21013:SF10">
    <property type="entry name" value="ATP SYNTHASE MITOCHONDRIAL F1 COMPLEX ASSEMBLY FACTOR 2"/>
    <property type="match status" value="1"/>
</dbReference>
<dbReference type="InterPro" id="IPR011419">
    <property type="entry name" value="ATP12_ATP_synth-F1-assembly"/>
</dbReference>
<gene>
    <name evidence="5" type="ORF">ROR02_06720</name>
</gene>
<organism evidence="5 6">
    <name type="scientific">Pararhodospirillum oryzae</name>
    <dbReference type="NCBI Taxonomy" id="478448"/>
    <lineage>
        <taxon>Bacteria</taxon>
        <taxon>Pseudomonadati</taxon>
        <taxon>Pseudomonadota</taxon>
        <taxon>Alphaproteobacteria</taxon>
        <taxon>Rhodospirillales</taxon>
        <taxon>Rhodospirillaceae</taxon>
        <taxon>Pararhodospirillum</taxon>
    </lineage>
</organism>
<feature type="region of interest" description="Disordered" evidence="4">
    <location>
        <begin position="1"/>
        <end position="26"/>
    </location>
</feature>
<reference evidence="5 6" key="1">
    <citation type="submission" date="2019-07" db="EMBL/GenBank/DDBJ databases">
        <title>Whole genome shotgun sequence of Rhodospirillum oryzae NBRC 107573.</title>
        <authorList>
            <person name="Hosoyama A."/>
            <person name="Uohara A."/>
            <person name="Ohji S."/>
            <person name="Ichikawa N."/>
        </authorList>
    </citation>
    <scope>NUCLEOTIDE SEQUENCE [LARGE SCALE GENOMIC DNA]</scope>
    <source>
        <strain evidence="5 6">NBRC 107573</strain>
    </source>
</reference>
<evidence type="ECO:0000256" key="3">
    <source>
        <dbReference type="ARBA" id="ARBA00023186"/>
    </source>
</evidence>
<evidence type="ECO:0000313" key="5">
    <source>
        <dbReference type="EMBL" id="GEO80541.1"/>
    </source>
</evidence>
<dbReference type="RefSeq" id="WP_147162595.1">
    <property type="nucleotide sequence ID" value="NZ_BJZO01000011.1"/>
</dbReference>
<accession>A0A512H520</accession>
<dbReference type="EMBL" id="BJZO01000011">
    <property type="protein sequence ID" value="GEO80541.1"/>
    <property type="molecule type" value="Genomic_DNA"/>
</dbReference>
<dbReference type="SUPFAM" id="SSF160909">
    <property type="entry name" value="ATP12-like"/>
    <property type="match status" value="1"/>
</dbReference>
<dbReference type="InterPro" id="IPR023335">
    <property type="entry name" value="ATP12_ortho_dom_sf"/>
</dbReference>
<keyword evidence="2" id="KW-0809">Transit peptide</keyword>
<dbReference type="Gene3D" id="1.10.3580.10">
    <property type="entry name" value="ATP12 ATPase"/>
    <property type="match status" value="1"/>
</dbReference>
<dbReference type="InterPro" id="IPR042272">
    <property type="entry name" value="ATP12_ATP_synth-F1-assembly_N"/>
</dbReference>
<dbReference type="AlphaFoldDB" id="A0A512H520"/>
<sequence length="267" mass="28622">MSDSSSSLPADAPRPVTPPSRQVDKPLSATLRRRFYKTVAVAPEETGFGLRLDGKPVRTPTRLPLVAPTPALAEAMAGEWRAQGDTIEPETMPLTALANTALDRVMPAQEAVIAALVRYGDTDLLCYRAAEPPDLVARQDAAWPPLLAWAAETLGIRLEVTRGLMPTPQPAGSLKRLEASLAALDPWTLTVAQALTAITGSVILGLAVAHRRLEATEAFRISQIDDLFQAERWGEDAEATARHRVLEADARAAGHFLALCASDPARA</sequence>
<keyword evidence="6" id="KW-1185">Reference proteome</keyword>
<dbReference type="Gene3D" id="3.30.2180.10">
    <property type="entry name" value="ATP12-like"/>
    <property type="match status" value="1"/>
</dbReference>
<evidence type="ECO:0000256" key="4">
    <source>
        <dbReference type="SAM" id="MobiDB-lite"/>
    </source>
</evidence>
<comment type="similarity">
    <text evidence="1">Belongs to the ATP12 family.</text>
</comment>
<dbReference type="GO" id="GO:0043461">
    <property type="term" value="P:proton-transporting ATP synthase complex assembly"/>
    <property type="evidence" value="ECO:0007669"/>
    <property type="project" value="InterPro"/>
</dbReference>
<comment type="caution">
    <text evidence="5">The sequence shown here is derived from an EMBL/GenBank/DDBJ whole genome shotgun (WGS) entry which is preliminary data.</text>
</comment>